<protein>
    <recommendedName>
        <fullName evidence="1">Methyltransferase type 11 domain-containing protein</fullName>
    </recommendedName>
</protein>
<accession>A0A210PU02</accession>
<reference evidence="2 3" key="1">
    <citation type="journal article" date="2017" name="Nat. Ecol. Evol.">
        <title>Scallop genome provides insights into evolution of bilaterian karyotype and development.</title>
        <authorList>
            <person name="Wang S."/>
            <person name="Zhang J."/>
            <person name="Jiao W."/>
            <person name="Li J."/>
            <person name="Xun X."/>
            <person name="Sun Y."/>
            <person name="Guo X."/>
            <person name="Huan P."/>
            <person name="Dong B."/>
            <person name="Zhang L."/>
            <person name="Hu X."/>
            <person name="Sun X."/>
            <person name="Wang J."/>
            <person name="Zhao C."/>
            <person name="Wang Y."/>
            <person name="Wang D."/>
            <person name="Huang X."/>
            <person name="Wang R."/>
            <person name="Lv J."/>
            <person name="Li Y."/>
            <person name="Zhang Z."/>
            <person name="Liu B."/>
            <person name="Lu W."/>
            <person name="Hui Y."/>
            <person name="Liang J."/>
            <person name="Zhou Z."/>
            <person name="Hou R."/>
            <person name="Li X."/>
            <person name="Liu Y."/>
            <person name="Li H."/>
            <person name="Ning X."/>
            <person name="Lin Y."/>
            <person name="Zhao L."/>
            <person name="Xing Q."/>
            <person name="Dou J."/>
            <person name="Li Y."/>
            <person name="Mao J."/>
            <person name="Guo H."/>
            <person name="Dou H."/>
            <person name="Li T."/>
            <person name="Mu C."/>
            <person name="Jiang W."/>
            <person name="Fu Q."/>
            <person name="Fu X."/>
            <person name="Miao Y."/>
            <person name="Liu J."/>
            <person name="Yu Q."/>
            <person name="Li R."/>
            <person name="Liao H."/>
            <person name="Li X."/>
            <person name="Kong Y."/>
            <person name="Jiang Z."/>
            <person name="Chourrout D."/>
            <person name="Li R."/>
            <person name="Bao Z."/>
        </authorList>
    </citation>
    <scope>NUCLEOTIDE SEQUENCE [LARGE SCALE GENOMIC DNA]</scope>
    <source>
        <strain evidence="2 3">PY_sf001</strain>
    </source>
</reference>
<dbReference type="EMBL" id="NEDP02005494">
    <property type="protein sequence ID" value="OWF39958.1"/>
    <property type="molecule type" value="Genomic_DNA"/>
</dbReference>
<dbReference type="SUPFAM" id="SSF53335">
    <property type="entry name" value="S-adenosyl-L-methionine-dependent methyltransferases"/>
    <property type="match status" value="1"/>
</dbReference>
<dbReference type="Gene3D" id="3.40.50.150">
    <property type="entry name" value="Vaccinia Virus protein VP39"/>
    <property type="match status" value="1"/>
</dbReference>
<evidence type="ECO:0000259" key="1">
    <source>
        <dbReference type="Pfam" id="PF08241"/>
    </source>
</evidence>
<dbReference type="AlphaFoldDB" id="A0A210PU02"/>
<keyword evidence="3" id="KW-1185">Reference proteome</keyword>
<feature type="domain" description="Methyltransferase type 11" evidence="1">
    <location>
        <begin position="264"/>
        <end position="356"/>
    </location>
</feature>
<dbReference type="InterPro" id="IPR013216">
    <property type="entry name" value="Methyltransf_11"/>
</dbReference>
<evidence type="ECO:0000313" key="2">
    <source>
        <dbReference type="EMBL" id="OWF39958.1"/>
    </source>
</evidence>
<evidence type="ECO:0000313" key="3">
    <source>
        <dbReference type="Proteomes" id="UP000242188"/>
    </source>
</evidence>
<proteinExistence type="predicted"/>
<comment type="caution">
    <text evidence="2">The sequence shown here is derived from an EMBL/GenBank/DDBJ whole genome shotgun (WGS) entry which is preliminary data.</text>
</comment>
<dbReference type="GO" id="GO:0008757">
    <property type="term" value="F:S-adenosylmethionine-dependent methyltransferase activity"/>
    <property type="evidence" value="ECO:0007669"/>
    <property type="project" value="InterPro"/>
</dbReference>
<gene>
    <name evidence="2" type="ORF">KP79_PYT04290</name>
</gene>
<dbReference type="Proteomes" id="UP000242188">
    <property type="component" value="Unassembled WGS sequence"/>
</dbReference>
<dbReference type="InterPro" id="IPR029063">
    <property type="entry name" value="SAM-dependent_MTases_sf"/>
</dbReference>
<sequence length="400" mass="45911">MNEERRGSLKTASDGDETFNFDGVFRDVNDKNTRVKLYSAQASVKDGKWTEAETILNETIKSLSEGHDQRNLKLVLREIERYQKFHIAMASPAVSGINWIDVCERKPEMYFEKFDELPQSIFTLKNWRLAENVLVGRRLLSHQWIANKIRELHCSHVRAGMLLGVLVDQRVQEDGILVYYYPLTAKEKRFYMHDVVSNHLRDIELVFPFPPLQSIMKTEIHCPDEGWEIDEKLALQLGEGEVFLREYSVKFLKSLGREDLFLFDPACSTGQFLSTMKAGLPNCFTFGQDLSSCMVKYAKNRVDEARCANALDPQVPDETADVEFVRFINSEVVKAKEARIMIEPLLKPLKTGGYMITFGHTPVLVSAADFKMSGRFEIMQCVGGDPEWDGIFQYYVCKKI</sequence>
<organism evidence="2 3">
    <name type="scientific">Mizuhopecten yessoensis</name>
    <name type="common">Japanese scallop</name>
    <name type="synonym">Patinopecten yessoensis</name>
    <dbReference type="NCBI Taxonomy" id="6573"/>
    <lineage>
        <taxon>Eukaryota</taxon>
        <taxon>Metazoa</taxon>
        <taxon>Spiralia</taxon>
        <taxon>Lophotrochozoa</taxon>
        <taxon>Mollusca</taxon>
        <taxon>Bivalvia</taxon>
        <taxon>Autobranchia</taxon>
        <taxon>Pteriomorphia</taxon>
        <taxon>Pectinida</taxon>
        <taxon>Pectinoidea</taxon>
        <taxon>Pectinidae</taxon>
        <taxon>Mizuhopecten</taxon>
    </lineage>
</organism>
<dbReference type="Pfam" id="PF08241">
    <property type="entry name" value="Methyltransf_11"/>
    <property type="match status" value="1"/>
</dbReference>
<name>A0A210PU02_MIZYE</name>